<evidence type="ECO:0000256" key="1">
    <source>
        <dbReference type="SAM" id="Phobius"/>
    </source>
</evidence>
<gene>
    <name evidence="2" type="ORF">M0R45_023588</name>
</gene>
<dbReference type="PANTHER" id="PTHR31170:SF17">
    <property type="match status" value="1"/>
</dbReference>
<name>A0AAW1WRR5_RUBAR</name>
<organism evidence="2 3">
    <name type="scientific">Rubus argutus</name>
    <name type="common">Southern blackberry</name>
    <dbReference type="NCBI Taxonomy" id="59490"/>
    <lineage>
        <taxon>Eukaryota</taxon>
        <taxon>Viridiplantae</taxon>
        <taxon>Streptophyta</taxon>
        <taxon>Embryophyta</taxon>
        <taxon>Tracheophyta</taxon>
        <taxon>Spermatophyta</taxon>
        <taxon>Magnoliopsida</taxon>
        <taxon>eudicotyledons</taxon>
        <taxon>Gunneridae</taxon>
        <taxon>Pentapetalae</taxon>
        <taxon>rosids</taxon>
        <taxon>fabids</taxon>
        <taxon>Rosales</taxon>
        <taxon>Rosaceae</taxon>
        <taxon>Rosoideae</taxon>
        <taxon>Rosoideae incertae sedis</taxon>
        <taxon>Rubus</taxon>
    </lineage>
</organism>
<dbReference type="Proteomes" id="UP001457282">
    <property type="component" value="Unassembled WGS sequence"/>
</dbReference>
<dbReference type="AlphaFoldDB" id="A0AAW1WRR5"/>
<dbReference type="PANTHER" id="PTHR31170">
    <property type="entry name" value="BNAC04G53230D PROTEIN"/>
    <property type="match status" value="1"/>
</dbReference>
<protein>
    <submittedName>
        <fullName evidence="2">Uncharacterized protein</fullName>
    </submittedName>
</protein>
<sequence>MNINFKNGELTIPRLAIAEMTEPLFRNLIAFEQCYHACEDKITSYACLMDNLIASKKDVHLLCKKDILGNWLSAEDAFNFFENLYTDTLVSGFCYGGLCAELNKYHKHRRYKWRARLKRDYSSNPWKIISLVAAFILLGLTLLQTAYTIQQYYLPPQ</sequence>
<accession>A0AAW1WRR5</accession>
<feature type="transmembrane region" description="Helical" evidence="1">
    <location>
        <begin position="128"/>
        <end position="149"/>
    </location>
</feature>
<comment type="caution">
    <text evidence="2">The sequence shown here is derived from an EMBL/GenBank/DDBJ whole genome shotgun (WGS) entry which is preliminary data.</text>
</comment>
<dbReference type="Pfam" id="PF03140">
    <property type="entry name" value="DUF247"/>
    <property type="match status" value="1"/>
</dbReference>
<keyword evidence="1" id="KW-0472">Membrane</keyword>
<dbReference type="InterPro" id="IPR004158">
    <property type="entry name" value="DUF247_pln"/>
</dbReference>
<evidence type="ECO:0000313" key="2">
    <source>
        <dbReference type="EMBL" id="KAK9926351.1"/>
    </source>
</evidence>
<proteinExistence type="predicted"/>
<dbReference type="EMBL" id="JBEDUW010000005">
    <property type="protein sequence ID" value="KAK9926351.1"/>
    <property type="molecule type" value="Genomic_DNA"/>
</dbReference>
<keyword evidence="3" id="KW-1185">Reference proteome</keyword>
<keyword evidence="1" id="KW-0812">Transmembrane</keyword>
<keyword evidence="1" id="KW-1133">Transmembrane helix</keyword>
<evidence type="ECO:0000313" key="3">
    <source>
        <dbReference type="Proteomes" id="UP001457282"/>
    </source>
</evidence>
<reference evidence="2 3" key="1">
    <citation type="journal article" date="2023" name="G3 (Bethesda)">
        <title>A chromosome-length genome assembly and annotation of blackberry (Rubus argutus, cv. 'Hillquist').</title>
        <authorList>
            <person name="Bruna T."/>
            <person name="Aryal R."/>
            <person name="Dudchenko O."/>
            <person name="Sargent D.J."/>
            <person name="Mead D."/>
            <person name="Buti M."/>
            <person name="Cavallini A."/>
            <person name="Hytonen T."/>
            <person name="Andres J."/>
            <person name="Pham M."/>
            <person name="Weisz D."/>
            <person name="Mascagni F."/>
            <person name="Usai G."/>
            <person name="Natali L."/>
            <person name="Bassil N."/>
            <person name="Fernandez G.E."/>
            <person name="Lomsadze A."/>
            <person name="Armour M."/>
            <person name="Olukolu B."/>
            <person name="Poorten T."/>
            <person name="Britton C."/>
            <person name="Davik J."/>
            <person name="Ashrafi H."/>
            <person name="Aiden E.L."/>
            <person name="Borodovsky M."/>
            <person name="Worthington M."/>
        </authorList>
    </citation>
    <scope>NUCLEOTIDE SEQUENCE [LARGE SCALE GENOMIC DNA]</scope>
    <source>
        <strain evidence="2">PI 553951</strain>
    </source>
</reference>